<reference evidence="5 6" key="1">
    <citation type="journal article" date="2020" name="Microorganisms">
        <title>Osmotic Adaptation and Compatible Solute Biosynthesis of Phototrophic Bacteria as Revealed from Genome Analyses.</title>
        <authorList>
            <person name="Imhoff J.F."/>
            <person name="Rahn T."/>
            <person name="Kunzel S."/>
            <person name="Keller A."/>
            <person name="Neulinger S.C."/>
        </authorList>
    </citation>
    <scope>NUCLEOTIDE SEQUENCE [LARGE SCALE GENOMIC DNA]</scope>
    <source>
        <strain evidence="5 6">DSM 15116</strain>
    </source>
</reference>
<keyword evidence="4" id="KW-0949">S-adenosyl-L-methionine</keyword>
<dbReference type="EMBL" id="NRSH01000253">
    <property type="protein sequence ID" value="MBK1727730.1"/>
    <property type="molecule type" value="Genomic_DNA"/>
</dbReference>
<evidence type="ECO:0000256" key="1">
    <source>
        <dbReference type="ARBA" id="ARBA00022573"/>
    </source>
</evidence>
<comment type="caution">
    <text evidence="5">The sequence shown here is derived from an EMBL/GenBank/DDBJ whole genome shotgun (WGS) entry which is preliminary data.</text>
</comment>
<dbReference type="InterPro" id="IPR002748">
    <property type="entry name" value="CbiD"/>
</dbReference>
<name>A0ABS1E8C6_9GAMM</name>
<dbReference type="PANTHER" id="PTHR35863:SF1">
    <property type="entry name" value="COBALT-PRECORRIN-5B C(1)-METHYLTRANSFERASE"/>
    <property type="match status" value="1"/>
</dbReference>
<dbReference type="InterPro" id="IPR036074">
    <property type="entry name" value="CbiD_sf"/>
</dbReference>
<dbReference type="RefSeq" id="WP_200261425.1">
    <property type="nucleotide sequence ID" value="NZ_NRSH01000253.1"/>
</dbReference>
<evidence type="ECO:0000256" key="4">
    <source>
        <dbReference type="ARBA" id="ARBA00022691"/>
    </source>
</evidence>
<gene>
    <name evidence="5" type="ORF">CKO13_12080</name>
</gene>
<dbReference type="SUPFAM" id="SSF111342">
    <property type="entry name" value="CbiD-like"/>
    <property type="match status" value="1"/>
</dbReference>
<dbReference type="PANTHER" id="PTHR35863">
    <property type="entry name" value="COBALT-PRECORRIN-5B C(1)-METHYLTRANSFERASE"/>
    <property type="match status" value="1"/>
</dbReference>
<keyword evidence="1" id="KW-0169">Cobalamin biosynthesis</keyword>
<keyword evidence="3" id="KW-0808">Transferase</keyword>
<evidence type="ECO:0000313" key="6">
    <source>
        <dbReference type="Proteomes" id="UP000738126"/>
    </source>
</evidence>
<evidence type="ECO:0000313" key="5">
    <source>
        <dbReference type="EMBL" id="MBK1727730.1"/>
    </source>
</evidence>
<dbReference type="Gene3D" id="3.30.2110.10">
    <property type="entry name" value="CbiD-like"/>
    <property type="match status" value="1"/>
</dbReference>
<evidence type="ECO:0000256" key="2">
    <source>
        <dbReference type="ARBA" id="ARBA00022603"/>
    </source>
</evidence>
<keyword evidence="6" id="KW-1185">Reference proteome</keyword>
<feature type="non-terminal residue" evidence="5">
    <location>
        <position position="1"/>
    </location>
</feature>
<proteinExistence type="predicted"/>
<dbReference type="Pfam" id="PF01888">
    <property type="entry name" value="CbiD"/>
    <property type="match status" value="1"/>
</dbReference>
<dbReference type="Proteomes" id="UP000738126">
    <property type="component" value="Unassembled WGS sequence"/>
</dbReference>
<accession>A0ABS1E8C6</accession>
<organism evidence="5 6">
    <name type="scientific">Halorhodospira neutriphila</name>
    <dbReference type="NCBI Taxonomy" id="168379"/>
    <lineage>
        <taxon>Bacteria</taxon>
        <taxon>Pseudomonadati</taxon>
        <taxon>Pseudomonadota</taxon>
        <taxon>Gammaproteobacteria</taxon>
        <taxon>Chromatiales</taxon>
        <taxon>Ectothiorhodospiraceae</taxon>
        <taxon>Halorhodospira</taxon>
    </lineage>
</organism>
<dbReference type="NCBIfam" id="TIGR00312">
    <property type="entry name" value="cbiD"/>
    <property type="match status" value="1"/>
</dbReference>
<protein>
    <submittedName>
        <fullName evidence="5">Cobalt-precorrin-5B (C(1))-methyltransferase</fullName>
    </submittedName>
</protein>
<keyword evidence="2" id="KW-0489">Methyltransferase</keyword>
<sequence length="265" mass="26586">GTVRRPGLPVAVGEPAINPGPRGYIAGAIREAAAALGAGGDVELEIAIPGGETLAAETLNPRLGIEGGLSVLGTAGVLVPFSCAAWIHSIQRGVDVARAAGVAHIAASTGRTSEQAVRAHHALADEALIDMGDFAGGTLKYLRRHPVPRITLAGGIAKMAKLAQGFLDLHSRRGQADLGALAEMAAGLGADPACRARIAGANTVAEAAGHARAAGLPLGDAIARAAQRTALGLIDPGRSHLEVLLFDRDGGIAGAAPWAPQEATP</sequence>
<evidence type="ECO:0000256" key="3">
    <source>
        <dbReference type="ARBA" id="ARBA00022679"/>
    </source>
</evidence>